<dbReference type="AlphaFoldDB" id="A0A5E8CL59"/>
<organism evidence="9">
    <name type="scientific">seawater metagenome</name>
    <dbReference type="NCBI Taxonomy" id="1561972"/>
    <lineage>
        <taxon>unclassified sequences</taxon>
        <taxon>metagenomes</taxon>
        <taxon>ecological metagenomes</taxon>
    </lineage>
</organism>
<evidence type="ECO:0000256" key="2">
    <source>
        <dbReference type="ARBA" id="ARBA00022679"/>
    </source>
</evidence>
<keyword evidence="4" id="KW-0479">Metal-binding</keyword>
<proteinExistence type="predicted"/>
<keyword evidence="5" id="KW-0560">Oxidoreductase</keyword>
<dbReference type="SUPFAM" id="SSF53335">
    <property type="entry name" value="S-adenosyl-L-methionine-dependent methyltransferases"/>
    <property type="match status" value="1"/>
</dbReference>
<sequence length="587" mass="68193">MKYLILYMVLFVCTNAWQVTKPFKAPTSKSPGWHPIGFSNKIKDVPQRVEFNNEDGGFKALVVWRTPTGEILAIPDVCPHLGAKLSFGTILEDGNLQCPYHGLKVGPSSDCKITQEMHGICQEANGLVWWNNNKDEKYFKFCQDLNDLPKRKDTIVSRWEMKVKTSFSDCFRNGMDLHHAGWLHASTFGNKFKDPDGIEIDWIDEKTMRADFTYYSNENYEKLTGGTTSNYHLFQEPSTTWNKVLNGDKSKFVFIHIAMRSISPEETYWYLSAASNYIPEFLPEEISKLMLERITRKVAMMEDRTQLENMESEEEKNKFAYKIALPLDEIYNAWYRGPVNISNNWKNVLSKEEPLNIKIEKKNLNIPDSVGMVHYFRSVCFKTDSIEYMIEKAFLSKNMENFINDNKGDLKMDIYKDFVFDRMKIIDEYIIHRINQKNIENLVILGSAGDSRSYRFRNFNIKIFEIDCYNNIEIKKMVVDQYSHLKINNVEYKSYDLNKEIPSEIKKDNTLVVGEGLTFNLDEKTVENLLENCNEFIGDFLITKPPQENFKTIVKNPSNYLESFGFKNVKSIKIKGLFGTTVVSGIK</sequence>
<reference evidence="9" key="1">
    <citation type="submission" date="2019-09" db="EMBL/GenBank/DDBJ databases">
        <authorList>
            <person name="Needham M D."/>
        </authorList>
    </citation>
    <scope>NUCLEOTIDE SEQUENCE</scope>
</reference>
<keyword evidence="6" id="KW-0408">Iron</keyword>
<evidence type="ECO:0000259" key="8">
    <source>
        <dbReference type="PROSITE" id="PS51296"/>
    </source>
</evidence>
<dbReference type="Pfam" id="PF04072">
    <property type="entry name" value="LCM"/>
    <property type="match status" value="1"/>
</dbReference>
<feature type="domain" description="Rieske" evidence="8">
    <location>
        <begin position="33"/>
        <end position="130"/>
    </location>
</feature>
<gene>
    <name evidence="9" type="ORF">CPAV1605_1321</name>
</gene>
<dbReference type="GO" id="GO:0032259">
    <property type="term" value="P:methylation"/>
    <property type="evidence" value="ECO:0007669"/>
    <property type="project" value="UniProtKB-KW"/>
</dbReference>
<accession>A0A5E8CL59</accession>
<evidence type="ECO:0000256" key="6">
    <source>
        <dbReference type="ARBA" id="ARBA00023004"/>
    </source>
</evidence>
<evidence type="ECO:0000256" key="1">
    <source>
        <dbReference type="ARBA" id="ARBA00022603"/>
    </source>
</evidence>
<dbReference type="PANTHER" id="PTHR21266:SF60">
    <property type="entry name" value="3-KETOSTEROID-9-ALPHA-MONOOXYGENASE, OXYGENASE COMPONENT"/>
    <property type="match status" value="1"/>
</dbReference>
<dbReference type="PROSITE" id="PS51296">
    <property type="entry name" value="RIESKE"/>
    <property type="match status" value="1"/>
</dbReference>
<evidence type="ECO:0000256" key="4">
    <source>
        <dbReference type="ARBA" id="ARBA00022723"/>
    </source>
</evidence>
<evidence type="ECO:0000313" key="9">
    <source>
        <dbReference type="EMBL" id="VVU95569.1"/>
    </source>
</evidence>
<dbReference type="InterPro" id="IPR050584">
    <property type="entry name" value="Cholesterol_7-desaturase"/>
</dbReference>
<name>A0A5E8CL59_9ZZZZ</name>
<keyword evidence="1 9" id="KW-0489">Methyltransferase</keyword>
<dbReference type="Gene3D" id="3.90.380.10">
    <property type="entry name" value="Naphthalene 1,2-dioxygenase Alpha Subunit, Chain A, domain 1"/>
    <property type="match status" value="1"/>
</dbReference>
<dbReference type="EMBL" id="CABVLZ010000005">
    <property type="protein sequence ID" value="VVU95569.1"/>
    <property type="molecule type" value="Genomic_DNA"/>
</dbReference>
<dbReference type="Pfam" id="PF00355">
    <property type="entry name" value="Rieske"/>
    <property type="match status" value="1"/>
</dbReference>
<keyword evidence="2 9" id="KW-0808">Transferase</keyword>
<dbReference type="GO" id="GO:0046872">
    <property type="term" value="F:metal ion binding"/>
    <property type="evidence" value="ECO:0007669"/>
    <property type="project" value="UniProtKB-KW"/>
</dbReference>
<dbReference type="Gene3D" id="3.40.50.150">
    <property type="entry name" value="Vaccinia Virus protein VP39"/>
    <property type="match status" value="1"/>
</dbReference>
<evidence type="ECO:0000256" key="5">
    <source>
        <dbReference type="ARBA" id="ARBA00023002"/>
    </source>
</evidence>
<dbReference type="InterPro" id="IPR017941">
    <property type="entry name" value="Rieske_2Fe-2S"/>
</dbReference>
<protein>
    <submittedName>
        <fullName evidence="9">Leucine carboxyl methyltransferase</fullName>
    </submittedName>
</protein>
<dbReference type="GO" id="GO:0051537">
    <property type="term" value="F:2 iron, 2 sulfur cluster binding"/>
    <property type="evidence" value="ECO:0007669"/>
    <property type="project" value="UniProtKB-KW"/>
</dbReference>
<keyword evidence="3" id="KW-0001">2Fe-2S</keyword>
<dbReference type="Gene3D" id="2.102.10.10">
    <property type="entry name" value="Rieske [2Fe-2S] iron-sulphur domain"/>
    <property type="match status" value="1"/>
</dbReference>
<dbReference type="GO" id="GO:0016491">
    <property type="term" value="F:oxidoreductase activity"/>
    <property type="evidence" value="ECO:0007669"/>
    <property type="project" value="UniProtKB-KW"/>
</dbReference>
<dbReference type="InterPro" id="IPR029063">
    <property type="entry name" value="SAM-dependent_MTases_sf"/>
</dbReference>
<dbReference type="GO" id="GO:0008168">
    <property type="term" value="F:methyltransferase activity"/>
    <property type="evidence" value="ECO:0007669"/>
    <property type="project" value="UniProtKB-KW"/>
</dbReference>
<keyword evidence="7" id="KW-0411">Iron-sulfur</keyword>
<evidence type="ECO:0000256" key="7">
    <source>
        <dbReference type="ARBA" id="ARBA00023014"/>
    </source>
</evidence>
<dbReference type="InterPro" id="IPR036922">
    <property type="entry name" value="Rieske_2Fe-2S_sf"/>
</dbReference>
<evidence type="ECO:0000256" key="3">
    <source>
        <dbReference type="ARBA" id="ARBA00022714"/>
    </source>
</evidence>
<dbReference type="InterPro" id="IPR007213">
    <property type="entry name" value="Ppm1/Ppm2/Tcmp"/>
</dbReference>
<dbReference type="SUPFAM" id="SSF50022">
    <property type="entry name" value="ISP domain"/>
    <property type="match status" value="1"/>
</dbReference>
<dbReference type="PANTHER" id="PTHR21266">
    <property type="entry name" value="IRON-SULFUR DOMAIN CONTAINING PROTEIN"/>
    <property type="match status" value="1"/>
</dbReference>